<dbReference type="InterPro" id="IPR019468">
    <property type="entry name" value="AdenyloSucc_lyase_C"/>
</dbReference>
<proteinExistence type="predicted"/>
<dbReference type="Proteomes" id="UP001165641">
    <property type="component" value="Unassembled WGS sequence"/>
</dbReference>
<gene>
    <name evidence="2" type="ORF">PAF17_16515</name>
</gene>
<dbReference type="Gene3D" id="1.10.40.30">
    <property type="entry name" value="Fumarase/aspartase (C-terminal domain)"/>
    <property type="match status" value="1"/>
</dbReference>
<dbReference type="SUPFAM" id="SSF48557">
    <property type="entry name" value="L-aspartase-like"/>
    <property type="match status" value="1"/>
</dbReference>
<reference evidence="2" key="1">
    <citation type="submission" date="2022-12" db="EMBL/GenBank/DDBJ databases">
        <title>Paracoccus onchidii sp. nov., isolated from a marine invertebrate from the South China Sea.</title>
        <authorList>
            <person name="Xu S."/>
            <person name="Liu Z."/>
            <person name="Xu Y."/>
        </authorList>
    </citation>
    <scope>NUCLEOTIDE SEQUENCE</scope>
    <source>
        <strain evidence="2">Z330</strain>
    </source>
</reference>
<sequence>MAEAVMMAMAPKMGRPLAHEVVVDACRTALERKLSLADILSQNEQIVATLGSEEKLRQHCGPEAYLGLSGPMADRAIAAVVRDPDAHTASP</sequence>
<dbReference type="RefSeq" id="WP_271890231.1">
    <property type="nucleotide sequence ID" value="NZ_JAQBIE010000026.1"/>
</dbReference>
<dbReference type="EMBL" id="JAQBIE010000026">
    <property type="protein sequence ID" value="MDB6179096.1"/>
    <property type="molecule type" value="Genomic_DNA"/>
</dbReference>
<comment type="caution">
    <text evidence="2">The sequence shown here is derived from an EMBL/GenBank/DDBJ whole genome shotgun (WGS) entry which is preliminary data.</text>
</comment>
<dbReference type="SMART" id="SM00998">
    <property type="entry name" value="ADSL_C"/>
    <property type="match status" value="1"/>
</dbReference>
<organism evidence="2 3">
    <name type="scientific">Paracoccus onchidii</name>
    <dbReference type="NCBI Taxonomy" id="3017813"/>
    <lineage>
        <taxon>Bacteria</taxon>
        <taxon>Pseudomonadati</taxon>
        <taxon>Pseudomonadota</taxon>
        <taxon>Alphaproteobacteria</taxon>
        <taxon>Rhodobacterales</taxon>
        <taxon>Paracoccaceae</taxon>
        <taxon>Paracoccus</taxon>
    </lineage>
</organism>
<accession>A0ABT4ZIA8</accession>
<keyword evidence="3" id="KW-1185">Reference proteome</keyword>
<evidence type="ECO:0000313" key="2">
    <source>
        <dbReference type="EMBL" id="MDB6179096.1"/>
    </source>
</evidence>
<evidence type="ECO:0000259" key="1">
    <source>
        <dbReference type="SMART" id="SM00998"/>
    </source>
</evidence>
<dbReference type="Pfam" id="PF10397">
    <property type="entry name" value="ADSL_C"/>
    <property type="match status" value="1"/>
</dbReference>
<protein>
    <recommendedName>
        <fullName evidence="1">Adenylosuccinate lyase C-terminal domain-containing protein</fullName>
    </recommendedName>
</protein>
<name>A0ABT4ZIA8_9RHOB</name>
<dbReference type="InterPro" id="IPR008948">
    <property type="entry name" value="L-Aspartase-like"/>
</dbReference>
<evidence type="ECO:0000313" key="3">
    <source>
        <dbReference type="Proteomes" id="UP001165641"/>
    </source>
</evidence>
<feature type="domain" description="Adenylosuccinate lyase C-terminal" evidence="1">
    <location>
        <begin position="1"/>
        <end position="77"/>
    </location>
</feature>